<dbReference type="Pfam" id="PF20148">
    <property type="entry name" value="DUF6531"/>
    <property type="match status" value="1"/>
</dbReference>
<dbReference type="PANTHER" id="PTHR32305:SF15">
    <property type="entry name" value="PROTEIN RHSA-RELATED"/>
    <property type="match status" value="1"/>
</dbReference>
<dbReference type="Pfam" id="PF25023">
    <property type="entry name" value="TEN_YD-shell"/>
    <property type="match status" value="2"/>
</dbReference>
<dbReference type="Gene3D" id="2.180.10.10">
    <property type="entry name" value="RHS repeat-associated core"/>
    <property type="match status" value="4"/>
</dbReference>
<evidence type="ECO:0000259" key="3">
    <source>
        <dbReference type="Pfam" id="PF20148"/>
    </source>
</evidence>
<dbReference type="NCBIfam" id="TIGR03696">
    <property type="entry name" value="Rhs_assc_core"/>
    <property type="match status" value="1"/>
</dbReference>
<dbReference type="RefSeq" id="WP_212519308.1">
    <property type="nucleotide sequence ID" value="NZ_JAGSOH010000050.1"/>
</dbReference>
<evidence type="ECO:0000259" key="4">
    <source>
        <dbReference type="Pfam" id="PF25023"/>
    </source>
</evidence>
<feature type="region of interest" description="Disordered" evidence="2">
    <location>
        <begin position="23"/>
        <end position="113"/>
    </location>
</feature>
<dbReference type="Proteomes" id="UP000676325">
    <property type="component" value="Unassembled WGS sequence"/>
</dbReference>
<proteinExistence type="predicted"/>
<evidence type="ECO:0000313" key="5">
    <source>
        <dbReference type="EMBL" id="MBR7828168.1"/>
    </source>
</evidence>
<evidence type="ECO:0000313" key="6">
    <source>
        <dbReference type="Proteomes" id="UP000676325"/>
    </source>
</evidence>
<organism evidence="5 6">
    <name type="scientific">Actinospica acidithermotolerans</name>
    <dbReference type="NCBI Taxonomy" id="2828514"/>
    <lineage>
        <taxon>Bacteria</taxon>
        <taxon>Bacillati</taxon>
        <taxon>Actinomycetota</taxon>
        <taxon>Actinomycetes</taxon>
        <taxon>Catenulisporales</taxon>
        <taxon>Actinospicaceae</taxon>
        <taxon>Actinospica</taxon>
    </lineage>
</organism>
<accession>A0A941ECY3</accession>
<feature type="domain" description="DUF6531" evidence="3">
    <location>
        <begin position="110"/>
        <end position="182"/>
    </location>
</feature>
<name>A0A941ECY3_9ACTN</name>
<dbReference type="InterPro" id="IPR050708">
    <property type="entry name" value="T6SS_VgrG/RHS"/>
</dbReference>
<dbReference type="Pfam" id="PF05593">
    <property type="entry name" value="RHS_repeat"/>
    <property type="match status" value="2"/>
</dbReference>
<feature type="compositionally biased region" description="Basic and acidic residues" evidence="2">
    <location>
        <begin position="63"/>
        <end position="73"/>
    </location>
</feature>
<dbReference type="EMBL" id="JAGSOH010000050">
    <property type="protein sequence ID" value="MBR7828168.1"/>
    <property type="molecule type" value="Genomic_DNA"/>
</dbReference>
<feature type="domain" description="Teneurin-like YD-shell" evidence="4">
    <location>
        <begin position="323"/>
        <end position="475"/>
    </location>
</feature>
<dbReference type="NCBIfam" id="TIGR01643">
    <property type="entry name" value="YD_repeat_2x"/>
    <property type="match status" value="9"/>
</dbReference>
<comment type="caution">
    <text evidence="5">The sequence shown here is derived from an EMBL/GenBank/DDBJ whole genome shotgun (WGS) entry which is preliminary data.</text>
</comment>
<gene>
    <name evidence="5" type="ORF">KDK95_17760</name>
</gene>
<protein>
    <submittedName>
        <fullName evidence="5">RHS repeat protein</fullName>
    </submittedName>
</protein>
<keyword evidence="6" id="KW-1185">Reference proteome</keyword>
<dbReference type="InterPro" id="IPR022385">
    <property type="entry name" value="Rhs_assc_core"/>
</dbReference>
<reference evidence="5" key="1">
    <citation type="submission" date="2021-04" db="EMBL/GenBank/DDBJ databases">
        <title>Genome based classification of Actinospica acidithermotolerans sp. nov., an actinobacterium isolated from an Indonesian hot spring.</title>
        <authorList>
            <person name="Kusuma A.B."/>
            <person name="Putra K.E."/>
            <person name="Nafisah S."/>
            <person name="Loh J."/>
            <person name="Nouioui I."/>
            <person name="Goodfellow M."/>
        </authorList>
    </citation>
    <scope>NUCLEOTIDE SEQUENCE</scope>
    <source>
        <strain evidence="5">MGRD01-02</strain>
    </source>
</reference>
<keyword evidence="1" id="KW-0677">Repeat</keyword>
<dbReference type="InterPro" id="IPR056823">
    <property type="entry name" value="TEN-like_YD-shell"/>
</dbReference>
<dbReference type="InterPro" id="IPR045351">
    <property type="entry name" value="DUF6531"/>
</dbReference>
<dbReference type="InterPro" id="IPR031325">
    <property type="entry name" value="RHS_repeat"/>
</dbReference>
<feature type="domain" description="Teneurin-like YD-shell" evidence="4">
    <location>
        <begin position="553"/>
        <end position="708"/>
    </location>
</feature>
<dbReference type="PANTHER" id="PTHR32305">
    <property type="match status" value="1"/>
</dbReference>
<sequence length="1300" mass="141422">MADGEEKAIFVGVRNDLQETLPGAAKHASSFADDTAGRMDAALGRHAENEAAQEQNLTALGKRPAEEPQEVRPAKAPKTNSNTGEVPQGDVTDAGVTSGGASSAESGPTDPVDVVSGQLLETVIDFSLPGVLPLVLRRAYTSGYRHGALFGPGWSSTADIRMLVAGDGAVRFLGDDAQVLDFGVPAGLGLGLPAYPGHGARWALTREHSGALMVTDLGAGISYLFGAVGEVRLLEAIRDRVGNEIRFARDDTGLPVAIDHSGGYRIAVSLIETSAGPRIGAYTLEHPQQDPGLLVGFDYDEAGRLVRVLDSTAAAHCYEWDEHDRIRAWIDKAGYRYPYRYDAEGRVVEAGEAGGFKHALLAYDRAARVTTVTDGVGARWRYHYDRYQQITKIVDPSGAETVLRKDSYGRLLSQTSALGHTMAFDYDATGNRTRITYPDGNTVTMAYHAPGLVSRVELPGGVVWRYTYDEHGNLLTEQDPLGALTAFSYDEHGAVVELVDPLGAVQRYENNPAGLPIAATDPSGVRTQIERDAHGRIAAVTRPDGAVSRLERDSEGRVIARIAPDGSRIEFAYDLCGNQVATVDASGAISRVEYGPFHRPTARVNPDGARYEFAYDAELRLTQVTGPTGLTWTYQFDQVGNRVAERDFNGRTLTYTYDPDQRVTAYTGADGSVVAYERDFAGRLLELRAGEEVSRFGYDAVGRLTSAVNSTAAVSIIRDAIGQPIAEEVDGRRLTRTFDLAGNLIERTTPSGRHSVWTYDVNGDAAGLRVGAETVTITRDILGREIRREFGAEVSVTQSFDANDELTGQRILAADQLVQERRYGYDPDGFPVRIGDLLRGVRELGIDQAGRITEVTGADWNEIYLYDQLGNISQADAPRLPHPQAETVSLGAREIRGTRTERAGRTTFTYDAADRLTTKTRRTLSGQQLRWHFTWDAQDRLTGTTTPDGTRWAYSYDALGRRTTKTRLDADGSPAETTWFTWDGVCLAEQTTRTEGGATTLTWDYEPDSHVPAAQRRLTEAPNTGTAGSRDIEQAQIDEKFWAIVTDLTGTAQELITPDGTIAWAPRRLLWGRGIGSAVPTRSAAGSAADAECPLGFPGQYLDDETGLAYNNQRYYDPETATYLSPDPKGLDASPNPHRYVTNPLTVTDPLGLTPQTPNPPLKTDDELQADADALWKTIPDRYNDRAGNGATVSTFQGDDGGLYYTVNNNQTNPDMRDLAKELGYKRIAGAKYKGPNQTDAEQLMLNAVDKGDVPNAGRIATSRVPCQEFRPNNPTKKAQNCAARLASYLPKIRLVGRYG</sequence>
<dbReference type="InterPro" id="IPR006530">
    <property type="entry name" value="YD"/>
</dbReference>
<evidence type="ECO:0000256" key="2">
    <source>
        <dbReference type="SAM" id="MobiDB-lite"/>
    </source>
</evidence>
<evidence type="ECO:0000256" key="1">
    <source>
        <dbReference type="ARBA" id="ARBA00022737"/>
    </source>
</evidence>
<dbReference type="SUPFAM" id="SSF69322">
    <property type="entry name" value="Tricorn protease domain 2"/>
    <property type="match status" value="1"/>
</dbReference>